<proteinExistence type="predicted"/>
<reference evidence="2" key="1">
    <citation type="submission" date="2023-08" db="EMBL/GenBank/DDBJ databases">
        <authorList>
            <person name="Alioto T."/>
            <person name="Alioto T."/>
            <person name="Gomez Garrido J."/>
        </authorList>
    </citation>
    <scope>NUCLEOTIDE SEQUENCE</scope>
</reference>
<dbReference type="Proteomes" id="UP001162480">
    <property type="component" value="Chromosome 13"/>
</dbReference>
<organism evidence="2 3">
    <name type="scientific">Octopus vulgaris</name>
    <name type="common">Common octopus</name>
    <dbReference type="NCBI Taxonomy" id="6645"/>
    <lineage>
        <taxon>Eukaryota</taxon>
        <taxon>Metazoa</taxon>
        <taxon>Spiralia</taxon>
        <taxon>Lophotrochozoa</taxon>
        <taxon>Mollusca</taxon>
        <taxon>Cephalopoda</taxon>
        <taxon>Coleoidea</taxon>
        <taxon>Octopodiformes</taxon>
        <taxon>Octopoda</taxon>
        <taxon>Incirrata</taxon>
        <taxon>Octopodidae</taxon>
        <taxon>Octopus</taxon>
    </lineage>
</organism>
<dbReference type="EMBL" id="OX597826">
    <property type="protein sequence ID" value="CAI9732101.1"/>
    <property type="molecule type" value="Genomic_DNA"/>
</dbReference>
<protein>
    <recommendedName>
        <fullName evidence="4">Secreted protein</fullName>
    </recommendedName>
</protein>
<evidence type="ECO:0000313" key="3">
    <source>
        <dbReference type="Proteomes" id="UP001162480"/>
    </source>
</evidence>
<feature type="signal peptide" evidence="1">
    <location>
        <begin position="1"/>
        <end position="24"/>
    </location>
</feature>
<feature type="chain" id="PRO_5041224821" description="Secreted protein" evidence="1">
    <location>
        <begin position="25"/>
        <end position="76"/>
    </location>
</feature>
<evidence type="ECO:0008006" key="4">
    <source>
        <dbReference type="Google" id="ProtNLM"/>
    </source>
</evidence>
<dbReference type="AlphaFoldDB" id="A0AA36BEG0"/>
<evidence type="ECO:0000256" key="1">
    <source>
        <dbReference type="SAM" id="SignalP"/>
    </source>
</evidence>
<gene>
    <name evidence="2" type="ORF">OCTVUL_1B020124</name>
</gene>
<accession>A0AA36BEG0</accession>
<sequence>MQNTSVTLFALIASLSPFYHRCCGYVANSLVAAGGVGNGVLYLHQCDIYLRLCDIRTLLDDISSAVRYICKYIFSA</sequence>
<keyword evidence="1" id="KW-0732">Signal</keyword>
<name>A0AA36BEG0_OCTVU</name>
<evidence type="ECO:0000313" key="2">
    <source>
        <dbReference type="EMBL" id="CAI9732101.1"/>
    </source>
</evidence>
<keyword evidence="3" id="KW-1185">Reference proteome</keyword>